<name>A0ABT9R6J6_9ACTN</name>
<sequence>MAGLEPLDPYPGSGKPWRCRCVTCEKEVTPRFDGILRGQGGCRHCAGNAPIIPEVAVAIMLKAGMEPLDPYPGTHEPWRCRCTSCGQEASPRLNHIQRGVGCRNCSGYAPIGAELAVKQMLAAGFEPLDPSSGNSTKPWRSRCTAFGHESAPRLSDIRRRGSGCRDCASNAPVDPLMAVRDMHKVGLEPLEPYPGTKEPWRCRCTVCGQEVTPRLGDIRQGQGGCRYCAGNGVAPQAAMKLMRDAGVDPLDPYPGSKEPWRCKCMNCGKTVTPCFNRVQQGQGGCRYCSGTAPVDPQTAVEDMNAAGFEPLEPYPGASWTWKSQCLDCGKVSHPRLSTVRRGHRCQHCAGNALLDSELAAAKMREAGLEPLVPYPGSRSPWRCRCLTCDNVVAPEYGNIRQGQGGCLYCRPAGPAPGAPALVYVITHEEHEAGKIGITGLTTRTDRLAAHERNGWTRHEDKLYRVETGTEARRIEQAVMKILRDVYGIPPFLTRREMPNGWTETFDLQEVRAIEVWRLVQDTACSRR</sequence>
<gene>
    <name evidence="2" type="ORF">J2S55_004137</name>
</gene>
<evidence type="ECO:0000259" key="1">
    <source>
        <dbReference type="PROSITE" id="PS50114"/>
    </source>
</evidence>
<protein>
    <recommendedName>
        <fullName evidence="1">GATA-type domain-containing protein</fullName>
    </recommendedName>
</protein>
<dbReference type="Proteomes" id="UP001230426">
    <property type="component" value="Unassembled WGS sequence"/>
</dbReference>
<evidence type="ECO:0000313" key="3">
    <source>
        <dbReference type="Proteomes" id="UP001230426"/>
    </source>
</evidence>
<accession>A0ABT9R6J6</accession>
<feature type="domain" description="GATA-type" evidence="1">
    <location>
        <begin position="263"/>
        <end position="288"/>
    </location>
</feature>
<evidence type="ECO:0000313" key="2">
    <source>
        <dbReference type="EMBL" id="MDP9864871.1"/>
    </source>
</evidence>
<reference evidence="2 3" key="1">
    <citation type="submission" date="2023-07" db="EMBL/GenBank/DDBJ databases">
        <title>Sequencing the genomes of 1000 actinobacteria strains.</title>
        <authorList>
            <person name="Klenk H.-P."/>
        </authorList>
    </citation>
    <scope>NUCLEOTIDE SEQUENCE [LARGE SCALE GENOMIC DNA]</scope>
    <source>
        <strain evidence="2 3">DSM 44109</strain>
    </source>
</reference>
<dbReference type="PROSITE" id="PS50114">
    <property type="entry name" value="GATA_ZN_FINGER_2"/>
    <property type="match status" value="1"/>
</dbReference>
<keyword evidence="3" id="KW-1185">Reference proteome</keyword>
<comment type="caution">
    <text evidence="2">The sequence shown here is derived from an EMBL/GenBank/DDBJ whole genome shotgun (WGS) entry which is preliminary data.</text>
</comment>
<organism evidence="2 3">
    <name type="scientific">Streptosporangium brasiliense</name>
    <dbReference type="NCBI Taxonomy" id="47480"/>
    <lineage>
        <taxon>Bacteria</taxon>
        <taxon>Bacillati</taxon>
        <taxon>Actinomycetota</taxon>
        <taxon>Actinomycetes</taxon>
        <taxon>Streptosporangiales</taxon>
        <taxon>Streptosporangiaceae</taxon>
        <taxon>Streptosporangium</taxon>
    </lineage>
</organism>
<dbReference type="EMBL" id="JAUSRB010000002">
    <property type="protein sequence ID" value="MDP9864871.1"/>
    <property type="molecule type" value="Genomic_DNA"/>
</dbReference>
<dbReference type="InterPro" id="IPR000679">
    <property type="entry name" value="Znf_GATA"/>
</dbReference>
<proteinExistence type="predicted"/>